<keyword evidence="3" id="KW-0997">Cell inner membrane</keyword>
<keyword evidence="2" id="KW-1003">Cell membrane</keyword>
<evidence type="ECO:0000256" key="1">
    <source>
        <dbReference type="ARBA" id="ARBA00004382"/>
    </source>
</evidence>
<dbReference type="GO" id="GO:0003755">
    <property type="term" value="F:peptidyl-prolyl cis-trans isomerase activity"/>
    <property type="evidence" value="ECO:0007669"/>
    <property type="project" value="UniProtKB-KW"/>
</dbReference>
<dbReference type="Gene3D" id="3.10.50.40">
    <property type="match status" value="1"/>
</dbReference>
<evidence type="ECO:0000256" key="3">
    <source>
        <dbReference type="ARBA" id="ARBA00022519"/>
    </source>
</evidence>
<dbReference type="InterPro" id="IPR046357">
    <property type="entry name" value="PPIase_dom_sf"/>
</dbReference>
<sequence length="634" mass="69252">MQAFRDLIRGWLGKALLVLLLVPFALVGIESYFVGGQAAPVATVNDQEIGQLELDRSVDQQKQRILASLGENPDPSLINTTVLRQQVLKDLVDREVLNQYAVNAGLLVDDAKIAKLLHEAPSFQENGVFSQARYEQVLRNMGEDPATFPAKAKKEIAVSQLTTGLGQSAFVTDKQMNNLLAVMGQKRDIHIATVSAAAYLTQVKATDAEVQKYYQDNAAKYTVEEQVAVDYMELGIEQFINKVIVSNEDLDARYAEKLKDAEKNEQRQASHILIKIGDKVKEADALAKIQEIEKRVKAGEDFGALAKTLSQDEGSATNNGDLGMATRGMFVPEFDKALYALKVGEVSAPVKTQYGYHLIKLLAVQTPPVPSLAELKPALELEIRGIKAEELYIEAVEKMDALAYESADLQEGAKQYGIAIQTSPLFTNKGAATGIMASRKVVQAAFSEEVLKEGKNSQAIALDNKHSVWLRVNKHLPARVKPLEEVKVDARLATELDKASLLAKAQAETIAKAVNSGKTATEIASQYNLQWQEFLATERRAPSPAPELLKTAFRLPMPKANTMTAQTAPSGKDFVVVAVSRVEAGTAATFTDEQKKQAMASLANTVGQQNLKDFIVHLRAQAKIKETAPKAAEQ</sequence>
<keyword evidence="5" id="KW-1133">Transmembrane helix</keyword>
<dbReference type="SUPFAM" id="SSF109998">
    <property type="entry name" value="Triger factor/SurA peptide-binding domain-like"/>
    <property type="match status" value="1"/>
</dbReference>
<evidence type="ECO:0000256" key="5">
    <source>
        <dbReference type="ARBA" id="ARBA00022989"/>
    </source>
</evidence>
<dbReference type="PANTHER" id="PTHR47529:SF1">
    <property type="entry name" value="PERIPLASMIC CHAPERONE PPID"/>
    <property type="match status" value="1"/>
</dbReference>
<proteinExistence type="inferred from homology"/>
<evidence type="ECO:0000313" key="14">
    <source>
        <dbReference type="Proteomes" id="UP000244223"/>
    </source>
</evidence>
<evidence type="ECO:0000256" key="6">
    <source>
        <dbReference type="ARBA" id="ARBA00023136"/>
    </source>
</evidence>
<evidence type="ECO:0000256" key="8">
    <source>
        <dbReference type="ARBA" id="ARBA00038408"/>
    </source>
</evidence>
<dbReference type="GO" id="GO:0005886">
    <property type="term" value="C:plasma membrane"/>
    <property type="evidence" value="ECO:0007669"/>
    <property type="project" value="UniProtKB-SubCell"/>
</dbReference>
<keyword evidence="4" id="KW-0812">Transmembrane</keyword>
<evidence type="ECO:0000313" key="13">
    <source>
        <dbReference type="EMBL" id="PTQ90325.1"/>
    </source>
</evidence>
<protein>
    <recommendedName>
        <fullName evidence="9">Periplasmic chaperone PpiD</fullName>
    </recommendedName>
    <alternativeName>
        <fullName evidence="10">Periplasmic folding chaperone</fullName>
    </alternativeName>
</protein>
<reference evidence="13 14" key="1">
    <citation type="submission" date="2018-04" db="EMBL/GenBank/DDBJ databases">
        <title>Genomic Encyclopedia of Archaeal and Bacterial Type Strains, Phase II (KMG-II): from individual species to whole genera.</title>
        <authorList>
            <person name="Goeker M."/>
        </authorList>
    </citation>
    <scope>NUCLEOTIDE SEQUENCE [LARGE SCALE GENOMIC DNA]</scope>
    <source>
        <strain evidence="13 14">DSM 5822</strain>
    </source>
</reference>
<dbReference type="EMBL" id="QAON01000003">
    <property type="protein sequence ID" value="PTQ90325.1"/>
    <property type="molecule type" value="Genomic_DNA"/>
</dbReference>
<evidence type="ECO:0000256" key="2">
    <source>
        <dbReference type="ARBA" id="ARBA00022475"/>
    </source>
</evidence>
<dbReference type="SUPFAM" id="SSF54534">
    <property type="entry name" value="FKBP-like"/>
    <property type="match status" value="1"/>
</dbReference>
<evidence type="ECO:0000256" key="11">
    <source>
        <dbReference type="PROSITE-ProRule" id="PRU00278"/>
    </source>
</evidence>
<comment type="subcellular location">
    <subcellularLocation>
        <location evidence="1">Cell inner membrane</location>
        <topology evidence="1">Single-pass type II membrane protein</topology>
        <orientation evidence="1">Periplasmic side</orientation>
    </subcellularLocation>
</comment>
<comment type="caution">
    <text evidence="13">The sequence shown here is derived from an EMBL/GenBank/DDBJ whole genome shotgun (WGS) entry which is preliminary data.</text>
</comment>
<dbReference type="PANTHER" id="PTHR47529">
    <property type="entry name" value="PEPTIDYL-PROLYL CIS-TRANS ISOMERASE D"/>
    <property type="match status" value="1"/>
</dbReference>
<accession>A0A2T5J1K6</accession>
<keyword evidence="6" id="KW-0472">Membrane</keyword>
<dbReference type="OrthoDB" id="14196at2"/>
<dbReference type="InterPro" id="IPR000297">
    <property type="entry name" value="PPIase_PpiC"/>
</dbReference>
<dbReference type="InterPro" id="IPR027304">
    <property type="entry name" value="Trigger_fact/SurA_dom_sf"/>
</dbReference>
<dbReference type="RefSeq" id="WP_107864772.1">
    <property type="nucleotide sequence ID" value="NZ_QAON01000003.1"/>
</dbReference>
<gene>
    <name evidence="13" type="ORF">C8N29_10378</name>
</gene>
<keyword evidence="14" id="KW-1185">Reference proteome</keyword>
<organism evidence="13 14">
    <name type="scientific">Agitococcus lubricus</name>
    <dbReference type="NCBI Taxonomy" id="1077255"/>
    <lineage>
        <taxon>Bacteria</taxon>
        <taxon>Pseudomonadati</taxon>
        <taxon>Pseudomonadota</taxon>
        <taxon>Gammaproteobacteria</taxon>
        <taxon>Moraxellales</taxon>
        <taxon>Moraxellaceae</taxon>
        <taxon>Agitococcus</taxon>
    </lineage>
</organism>
<keyword evidence="11 13" id="KW-0413">Isomerase</keyword>
<comment type="similarity">
    <text evidence="8">Belongs to the PpiD chaperone family.</text>
</comment>
<dbReference type="Proteomes" id="UP000244223">
    <property type="component" value="Unassembled WGS sequence"/>
</dbReference>
<evidence type="ECO:0000256" key="9">
    <source>
        <dbReference type="ARBA" id="ARBA00040743"/>
    </source>
</evidence>
<dbReference type="PROSITE" id="PS50198">
    <property type="entry name" value="PPIC_PPIASE_2"/>
    <property type="match status" value="1"/>
</dbReference>
<keyword evidence="7" id="KW-0143">Chaperone</keyword>
<dbReference type="Pfam" id="PF13624">
    <property type="entry name" value="SurA_N_3"/>
    <property type="match status" value="1"/>
</dbReference>
<evidence type="ECO:0000259" key="12">
    <source>
        <dbReference type="PROSITE" id="PS50198"/>
    </source>
</evidence>
<keyword evidence="11" id="KW-0697">Rotamase</keyword>
<dbReference type="InterPro" id="IPR052029">
    <property type="entry name" value="PpiD_chaperone"/>
</dbReference>
<evidence type="ECO:0000256" key="4">
    <source>
        <dbReference type="ARBA" id="ARBA00022692"/>
    </source>
</evidence>
<dbReference type="AlphaFoldDB" id="A0A2T5J1K6"/>
<evidence type="ECO:0000256" key="10">
    <source>
        <dbReference type="ARBA" id="ARBA00042775"/>
    </source>
</evidence>
<dbReference type="Gene3D" id="1.10.4030.10">
    <property type="entry name" value="Porin chaperone SurA, peptide-binding domain"/>
    <property type="match status" value="1"/>
</dbReference>
<feature type="domain" description="PpiC" evidence="12">
    <location>
        <begin position="264"/>
        <end position="363"/>
    </location>
</feature>
<dbReference type="Pfam" id="PF00639">
    <property type="entry name" value="Rotamase"/>
    <property type="match status" value="1"/>
</dbReference>
<name>A0A2T5J1K6_9GAMM</name>
<evidence type="ECO:0000256" key="7">
    <source>
        <dbReference type="ARBA" id="ARBA00023186"/>
    </source>
</evidence>